<evidence type="ECO:0000256" key="4">
    <source>
        <dbReference type="ARBA" id="ARBA00022840"/>
    </source>
</evidence>
<dbReference type="Proteomes" id="UP000284152">
    <property type="component" value="Unassembled WGS sequence"/>
</dbReference>
<evidence type="ECO:0000256" key="5">
    <source>
        <dbReference type="ARBA" id="ARBA00022989"/>
    </source>
</evidence>
<dbReference type="SUPFAM" id="SSF52540">
    <property type="entry name" value="P-loop containing nucleoside triphosphate hydrolases"/>
    <property type="match status" value="1"/>
</dbReference>
<proteinExistence type="predicted"/>
<evidence type="ECO:0000256" key="3">
    <source>
        <dbReference type="ARBA" id="ARBA00022741"/>
    </source>
</evidence>
<dbReference type="PANTHER" id="PTHR24221:SF654">
    <property type="entry name" value="ATP-BINDING CASSETTE SUB-FAMILY B MEMBER 6"/>
    <property type="match status" value="1"/>
</dbReference>
<dbReference type="AlphaFoldDB" id="A0A415H0M2"/>
<evidence type="ECO:0000256" key="2">
    <source>
        <dbReference type="ARBA" id="ARBA00022692"/>
    </source>
</evidence>
<evidence type="ECO:0000256" key="1">
    <source>
        <dbReference type="ARBA" id="ARBA00004651"/>
    </source>
</evidence>
<name>A0A415H0M2_9FIRM</name>
<dbReference type="GO" id="GO:0005886">
    <property type="term" value="C:plasma membrane"/>
    <property type="evidence" value="ECO:0007669"/>
    <property type="project" value="UniProtKB-SubCell"/>
</dbReference>
<dbReference type="GO" id="GO:0016887">
    <property type="term" value="F:ATP hydrolysis activity"/>
    <property type="evidence" value="ECO:0007669"/>
    <property type="project" value="InterPro"/>
</dbReference>
<feature type="transmembrane region" description="Helical" evidence="7">
    <location>
        <begin position="21"/>
        <end position="44"/>
    </location>
</feature>
<dbReference type="Pfam" id="PF00005">
    <property type="entry name" value="ABC_tran"/>
    <property type="match status" value="1"/>
</dbReference>
<dbReference type="PANTHER" id="PTHR24221">
    <property type="entry name" value="ATP-BINDING CASSETTE SUB-FAMILY B"/>
    <property type="match status" value="1"/>
</dbReference>
<dbReference type="InterPro" id="IPR017871">
    <property type="entry name" value="ABC_transporter-like_CS"/>
</dbReference>
<keyword evidence="6 7" id="KW-0472">Membrane</keyword>
<protein>
    <submittedName>
        <fullName evidence="10">ATP-binding cassette domain-containing protein</fullName>
    </submittedName>
</protein>
<comment type="subcellular location">
    <subcellularLocation>
        <location evidence="1">Cell membrane</location>
        <topology evidence="1">Multi-pass membrane protein</topology>
    </subcellularLocation>
</comment>
<dbReference type="SMART" id="SM00382">
    <property type="entry name" value="AAA"/>
    <property type="match status" value="1"/>
</dbReference>
<dbReference type="EMBL" id="QRNS01000089">
    <property type="protein sequence ID" value="RHK58829.1"/>
    <property type="molecule type" value="Genomic_DNA"/>
</dbReference>
<dbReference type="SUPFAM" id="SSF90123">
    <property type="entry name" value="ABC transporter transmembrane region"/>
    <property type="match status" value="1"/>
</dbReference>
<evidence type="ECO:0000259" key="9">
    <source>
        <dbReference type="PROSITE" id="PS50929"/>
    </source>
</evidence>
<dbReference type="InterPro" id="IPR003593">
    <property type="entry name" value="AAA+_ATPase"/>
</dbReference>
<gene>
    <name evidence="10" type="ORF">DW054_16795</name>
</gene>
<dbReference type="InterPro" id="IPR003439">
    <property type="entry name" value="ABC_transporter-like_ATP-bd"/>
</dbReference>
<dbReference type="GO" id="GO:0005524">
    <property type="term" value="F:ATP binding"/>
    <property type="evidence" value="ECO:0007669"/>
    <property type="project" value="UniProtKB-KW"/>
</dbReference>
<dbReference type="InterPro" id="IPR036640">
    <property type="entry name" value="ABC1_TM_sf"/>
</dbReference>
<evidence type="ECO:0000256" key="7">
    <source>
        <dbReference type="SAM" id="Phobius"/>
    </source>
</evidence>
<keyword evidence="2 7" id="KW-0812">Transmembrane</keyword>
<comment type="caution">
    <text evidence="10">The sequence shown here is derived from an EMBL/GenBank/DDBJ whole genome shotgun (WGS) entry which is preliminary data.</text>
</comment>
<reference evidence="10 11" key="1">
    <citation type="submission" date="2018-08" db="EMBL/GenBank/DDBJ databases">
        <title>A genome reference for cultivated species of the human gut microbiota.</title>
        <authorList>
            <person name="Zou Y."/>
            <person name="Xue W."/>
            <person name="Luo G."/>
        </authorList>
    </citation>
    <scope>NUCLEOTIDE SEQUENCE [LARGE SCALE GENOMIC DNA]</scope>
    <source>
        <strain evidence="10 11">AF42-21</strain>
    </source>
</reference>
<dbReference type="Gene3D" id="1.20.1560.10">
    <property type="entry name" value="ABC transporter type 1, transmembrane domain"/>
    <property type="match status" value="1"/>
</dbReference>
<dbReference type="InterPro" id="IPR027417">
    <property type="entry name" value="P-loop_NTPase"/>
</dbReference>
<dbReference type="PROSITE" id="PS50893">
    <property type="entry name" value="ABC_TRANSPORTER_2"/>
    <property type="match status" value="1"/>
</dbReference>
<dbReference type="Gene3D" id="3.40.50.300">
    <property type="entry name" value="P-loop containing nucleotide triphosphate hydrolases"/>
    <property type="match status" value="1"/>
</dbReference>
<feature type="domain" description="ABC transmembrane type-1" evidence="9">
    <location>
        <begin position="1"/>
        <end position="80"/>
    </location>
</feature>
<keyword evidence="5 7" id="KW-1133">Transmembrane helix</keyword>
<evidence type="ECO:0000259" key="8">
    <source>
        <dbReference type="PROSITE" id="PS50893"/>
    </source>
</evidence>
<keyword evidence="4 10" id="KW-0067">ATP-binding</keyword>
<dbReference type="GO" id="GO:0140359">
    <property type="term" value="F:ABC-type transporter activity"/>
    <property type="evidence" value="ECO:0007669"/>
    <property type="project" value="InterPro"/>
</dbReference>
<accession>A0A415H0M2</accession>
<organism evidence="10 11">
    <name type="scientific">Dorea formicigenerans</name>
    <dbReference type="NCBI Taxonomy" id="39486"/>
    <lineage>
        <taxon>Bacteria</taxon>
        <taxon>Bacillati</taxon>
        <taxon>Bacillota</taxon>
        <taxon>Clostridia</taxon>
        <taxon>Lachnospirales</taxon>
        <taxon>Lachnospiraceae</taxon>
        <taxon>Dorea</taxon>
    </lineage>
</organism>
<dbReference type="InterPro" id="IPR011527">
    <property type="entry name" value="ABC1_TM_dom"/>
</dbReference>
<dbReference type="InterPro" id="IPR039421">
    <property type="entry name" value="Type_1_exporter"/>
</dbReference>
<dbReference type="GO" id="GO:0034040">
    <property type="term" value="F:ATPase-coupled lipid transmembrane transporter activity"/>
    <property type="evidence" value="ECO:0007669"/>
    <property type="project" value="TreeGrafter"/>
</dbReference>
<dbReference type="PROSITE" id="PS50929">
    <property type="entry name" value="ABC_TM1F"/>
    <property type="match status" value="1"/>
</dbReference>
<evidence type="ECO:0000313" key="11">
    <source>
        <dbReference type="Proteomes" id="UP000284152"/>
    </source>
</evidence>
<feature type="domain" description="ABC transporter" evidence="8">
    <location>
        <begin position="114"/>
        <end position="329"/>
    </location>
</feature>
<sequence length="329" mass="36824">MENEFQEQMISFKNRMGISAIMGGASSSINLILPLLSIAINLIFIDKVGLSTGRIVAFSTIALRFLTPVGSLISSYESIQVVDEMFKRMSNILEAREESDGENAIDMKKFEGNLELRDLSFSYGKNVVLQKFNLKICNGEKILIKGKSGEGKTTLFKIVSGLYDPSSGKRIICGKEYSCFTKESLRRRIGYIVQETGLFNGTIRENISFFQDMTDEEIIRASQIACIHEDICKLPMGYDTVLGDNGMTLSGGQKQRMAIARTLAANPDILLIDEGTSNLDMQTEKKVINNLMKLDKTIMFISHRHSHIEGVNKTYFLKDSHLILENVSE</sequence>
<keyword evidence="3" id="KW-0547">Nucleotide-binding</keyword>
<dbReference type="PROSITE" id="PS00211">
    <property type="entry name" value="ABC_TRANSPORTER_1"/>
    <property type="match status" value="1"/>
</dbReference>
<evidence type="ECO:0000256" key="6">
    <source>
        <dbReference type="ARBA" id="ARBA00023136"/>
    </source>
</evidence>
<evidence type="ECO:0000313" key="10">
    <source>
        <dbReference type="EMBL" id="RHK58829.1"/>
    </source>
</evidence>